<dbReference type="KEGG" id="same:SAMCFNEI73_pC1288"/>
<evidence type="ECO:0000313" key="1">
    <source>
        <dbReference type="EMBL" id="APG94995.1"/>
    </source>
</evidence>
<reference evidence="1 3" key="1">
    <citation type="submission" date="2015-10" db="EMBL/GenBank/DDBJ databases">
        <title>Genomic differences between typical nodule nitrogen-fixing rhizobial strains and those coming from bean seeds.</title>
        <authorList>
            <person name="Peralta H."/>
            <person name="Aguilar-Vera A."/>
            <person name="Diaz R."/>
            <person name="Mora Y."/>
            <person name="Martinez-Batallar G."/>
            <person name="Salazar E."/>
            <person name="Vargas-Lagunas C."/>
            <person name="Encarnacion S."/>
            <person name="Girard L."/>
            <person name="Mora J."/>
        </authorList>
    </citation>
    <scope>NUCLEOTIDE SEQUENCE [LARGE SCALE GENOMIC DNA]</scope>
    <source>
        <strain evidence="1 3">CFNEI 73</strain>
        <plasmid evidence="1 3">C</plasmid>
    </source>
</reference>
<accession>A0A1L3LY00</accession>
<protein>
    <submittedName>
        <fullName evidence="1">Twin-arginine translocation protein TatBt</fullName>
    </submittedName>
    <submittedName>
        <fullName evidence="2">Uncharacterized protein DUF982</fullName>
    </submittedName>
</protein>
<dbReference type="Proteomes" id="UP000182306">
    <property type="component" value="Plasmid C"/>
</dbReference>
<dbReference type="RefSeq" id="WP_037380510.1">
    <property type="nucleotide sequence ID" value="NZ_CP013110.1"/>
</dbReference>
<dbReference type="EMBL" id="CP013110">
    <property type="protein sequence ID" value="APG94995.1"/>
    <property type="molecule type" value="Genomic_DNA"/>
</dbReference>
<name>A0A1L3LY00_9HYPH</name>
<dbReference type="Gene3D" id="6.10.250.730">
    <property type="match status" value="1"/>
</dbReference>
<reference evidence="2 4" key="2">
    <citation type="submission" date="2019-03" db="EMBL/GenBank/DDBJ databases">
        <title>Genomic Encyclopedia of Type Strains, Phase IV (KMG-V): Genome sequencing to study the core and pangenomes of soil and plant-associated prokaryotes.</title>
        <authorList>
            <person name="Whitman W."/>
        </authorList>
    </citation>
    <scope>NUCLEOTIDE SEQUENCE [LARGE SCALE GENOMIC DNA]</scope>
    <source>
        <strain evidence="2 4">23C40</strain>
    </source>
</reference>
<evidence type="ECO:0000313" key="2">
    <source>
        <dbReference type="EMBL" id="TCN33244.1"/>
    </source>
</evidence>
<organism evidence="1 3">
    <name type="scientific">Sinorhizobium americanum</name>
    <dbReference type="NCBI Taxonomy" id="194963"/>
    <lineage>
        <taxon>Bacteria</taxon>
        <taxon>Pseudomonadati</taxon>
        <taxon>Pseudomonadota</taxon>
        <taxon>Alphaproteobacteria</taxon>
        <taxon>Hyphomicrobiales</taxon>
        <taxon>Rhizobiaceae</taxon>
        <taxon>Sinorhizobium/Ensifer group</taxon>
        <taxon>Sinorhizobium</taxon>
    </lineage>
</organism>
<dbReference type="InterPro" id="IPR010385">
    <property type="entry name" value="DUF982"/>
</dbReference>
<sequence length="97" mass="10582">MIEIPWEKPVSLNMLDGKCRTVIGPLDAITCLQSEWPVRHGAYYGCAVRACNAALKHRKRPEDARAAFLAASREAFLTVVTAAGVDVAGEPYRPPSE</sequence>
<dbReference type="Pfam" id="PF06169">
    <property type="entry name" value="DUF982"/>
    <property type="match status" value="1"/>
</dbReference>
<keyword evidence="1" id="KW-0614">Plasmid</keyword>
<proteinExistence type="predicted"/>
<gene>
    <name evidence="2" type="ORF">EV184_103258</name>
    <name evidence="1" type="ORF">SAMCFNEI73_pC1288</name>
</gene>
<dbReference type="AlphaFoldDB" id="A0A1L3LY00"/>
<geneLocation type="plasmid" evidence="1 3">
    <name>C</name>
</geneLocation>
<evidence type="ECO:0000313" key="3">
    <source>
        <dbReference type="Proteomes" id="UP000182306"/>
    </source>
</evidence>
<dbReference type="EMBL" id="SLVU01000003">
    <property type="protein sequence ID" value="TCN33244.1"/>
    <property type="molecule type" value="Genomic_DNA"/>
</dbReference>
<evidence type="ECO:0000313" key="4">
    <source>
        <dbReference type="Proteomes" id="UP000295043"/>
    </source>
</evidence>
<dbReference type="Proteomes" id="UP000295043">
    <property type="component" value="Unassembled WGS sequence"/>
</dbReference>
<keyword evidence="3" id="KW-1185">Reference proteome</keyword>
<dbReference type="OrthoDB" id="8084083at2"/>